<dbReference type="RefSeq" id="WP_090700731.1">
    <property type="nucleotide sequence ID" value="NZ_FOSP01000021.1"/>
</dbReference>
<protein>
    <submittedName>
        <fullName evidence="2">Phage virion morphogenesis (Putative tail completion) protein</fullName>
    </submittedName>
</protein>
<organism evidence="2 3">
    <name type="scientific">Nitrosomonas aestuarii</name>
    <dbReference type="NCBI Taxonomy" id="52441"/>
    <lineage>
        <taxon>Bacteria</taxon>
        <taxon>Pseudomonadati</taxon>
        <taxon>Pseudomonadota</taxon>
        <taxon>Betaproteobacteria</taxon>
        <taxon>Nitrosomonadales</taxon>
        <taxon>Nitrosomonadaceae</taxon>
        <taxon>Nitrosomonas</taxon>
    </lineage>
</organism>
<feature type="region of interest" description="Disordered" evidence="1">
    <location>
        <begin position="41"/>
        <end position="61"/>
    </location>
</feature>
<proteinExistence type="predicted"/>
<name>A0A1I4DK22_9PROT</name>
<dbReference type="EMBL" id="FOSP01000021">
    <property type="protein sequence ID" value="SFK92376.1"/>
    <property type="molecule type" value="Genomic_DNA"/>
</dbReference>
<evidence type="ECO:0000256" key="1">
    <source>
        <dbReference type="SAM" id="MobiDB-lite"/>
    </source>
</evidence>
<dbReference type="OrthoDB" id="2081253at2"/>
<dbReference type="Pfam" id="PF05069">
    <property type="entry name" value="Phage_tail_S"/>
    <property type="match status" value="1"/>
</dbReference>
<evidence type="ECO:0000313" key="2">
    <source>
        <dbReference type="EMBL" id="SFK92376.1"/>
    </source>
</evidence>
<keyword evidence="3" id="KW-1185">Reference proteome</keyword>
<gene>
    <name evidence="2" type="ORF">SAMN05216302_102126</name>
</gene>
<reference evidence="3" key="1">
    <citation type="submission" date="2016-10" db="EMBL/GenBank/DDBJ databases">
        <authorList>
            <person name="Varghese N."/>
            <person name="Submissions S."/>
        </authorList>
    </citation>
    <scope>NUCLEOTIDE SEQUENCE [LARGE SCALE GENOMIC DNA]</scope>
    <source>
        <strain evidence="3">Nm69</strain>
    </source>
</reference>
<dbReference type="AlphaFoldDB" id="A0A1I4DK22"/>
<sequence>MINIHLEVDDRKVVQMLQRLINAAENPRPALLEIGEDLTDSTKDRFGSEAGPDGEPWVRNNPVTIVSKGRDQPLTGRGTLMDQIGYQLTGNDTLEVGSPTVYAAMQQFGGTKSEFPHLWGDIPARPFIGISEEDGQKIIDTFNDYLKDQIG</sequence>
<dbReference type="InterPro" id="IPR006522">
    <property type="entry name" value="Phage_virion_morphogenesis"/>
</dbReference>
<dbReference type="NCBIfam" id="TIGR01635">
    <property type="entry name" value="tail_comp_S"/>
    <property type="match status" value="1"/>
</dbReference>
<accession>A0A1I4DK22</accession>
<dbReference type="STRING" id="52441.SAMN05216302_102126"/>
<evidence type="ECO:0000313" key="3">
    <source>
        <dbReference type="Proteomes" id="UP000199533"/>
    </source>
</evidence>
<dbReference type="Proteomes" id="UP000199533">
    <property type="component" value="Unassembled WGS sequence"/>
</dbReference>